<comment type="caution">
    <text evidence="5">The sequence shown here is derived from an EMBL/GenBank/DDBJ whole genome shotgun (WGS) entry which is preliminary data.</text>
</comment>
<proteinExistence type="inferred from homology"/>
<dbReference type="InterPro" id="IPR050309">
    <property type="entry name" value="Type-B_Carboxylest/Lipase"/>
</dbReference>
<reference evidence="5 6" key="1">
    <citation type="submission" date="2019-04" db="EMBL/GenBank/DDBJ databases">
        <title>Kribbella sp. NEAU-THZ 27 nov., a novel actinomycete isolated from soil.</title>
        <authorList>
            <person name="Duan L."/>
        </authorList>
    </citation>
    <scope>NUCLEOTIDE SEQUENCE [LARGE SCALE GENOMIC DNA]</scope>
    <source>
        <strain evidence="6">NEAU-THZ27</strain>
    </source>
</reference>
<protein>
    <recommendedName>
        <fullName evidence="3">Carboxylic ester hydrolase</fullName>
        <ecNumber evidence="3">3.1.1.-</ecNumber>
    </recommendedName>
</protein>
<name>A0A4U3LPC7_9ACTN</name>
<dbReference type="EC" id="3.1.1.-" evidence="3"/>
<dbReference type="SUPFAM" id="SSF53474">
    <property type="entry name" value="alpha/beta-Hydrolases"/>
    <property type="match status" value="1"/>
</dbReference>
<evidence type="ECO:0000256" key="2">
    <source>
        <dbReference type="ARBA" id="ARBA00022801"/>
    </source>
</evidence>
<dbReference type="PANTHER" id="PTHR11559">
    <property type="entry name" value="CARBOXYLESTERASE"/>
    <property type="match status" value="1"/>
</dbReference>
<dbReference type="AlphaFoldDB" id="A0A4U3LPC7"/>
<dbReference type="Pfam" id="PF00135">
    <property type="entry name" value="COesterase"/>
    <property type="match status" value="1"/>
</dbReference>
<dbReference type="Proteomes" id="UP000305836">
    <property type="component" value="Unassembled WGS sequence"/>
</dbReference>
<evidence type="ECO:0000313" key="5">
    <source>
        <dbReference type="EMBL" id="TKK77701.1"/>
    </source>
</evidence>
<dbReference type="OrthoDB" id="3199405at2"/>
<dbReference type="Gene3D" id="3.40.50.1820">
    <property type="entry name" value="alpha/beta hydrolase"/>
    <property type="match status" value="2"/>
</dbReference>
<comment type="similarity">
    <text evidence="1 3">Belongs to the type-B carboxylesterase/lipase family.</text>
</comment>
<evidence type="ECO:0000259" key="4">
    <source>
        <dbReference type="Pfam" id="PF00135"/>
    </source>
</evidence>
<dbReference type="EMBL" id="SZPZ01000003">
    <property type="protein sequence ID" value="TKK77701.1"/>
    <property type="molecule type" value="Genomic_DNA"/>
</dbReference>
<keyword evidence="6" id="KW-1185">Reference proteome</keyword>
<keyword evidence="2 3" id="KW-0378">Hydrolase</keyword>
<evidence type="ECO:0000256" key="3">
    <source>
        <dbReference type="RuleBase" id="RU361235"/>
    </source>
</evidence>
<dbReference type="InterPro" id="IPR019826">
    <property type="entry name" value="Carboxylesterase_B_AS"/>
</dbReference>
<evidence type="ECO:0000256" key="1">
    <source>
        <dbReference type="ARBA" id="ARBA00005964"/>
    </source>
</evidence>
<sequence length="413" mass="43941">MIASIMSESARSGDASDAVACAWDCRSVNTTISQGQLRGRRADGIDAYLGIPYATANRFEPPQPAPPWTGMRDATQVGPAAPQPRSRLADVIGDRSLEQSEDCLNLNVWSPSEPAGTPRPVLVFLHGGGFSTGSGGLAWYDGARLARRGDFVVVTINYRLGALGYLRLEHDNLGLLDQLQALRWVQENIAAFGGDPAAVTVAGQSGGALSIVAMRKPDGLFQRAILESPPLGLRPQTQDVAAAMAAEFVEILGSDPYTAAVDDILAAQLELAVRHPGPIPPFHLVGDELTALPDVDVLIGWCRDEAKAYGAGPEVTESLFSTPIKSYAEQLESAWVYRFDWSAPGNPLGACHNLELPFVFGNLDACRDAAMLTGAADDGLTAMVDVVQTAWTAFVRDGNPGWPASDLHVLDLP</sequence>
<accession>A0A4U3LPC7</accession>
<feature type="domain" description="Carboxylesterase type B" evidence="4">
    <location>
        <begin position="31"/>
        <end position="253"/>
    </location>
</feature>
<dbReference type="GO" id="GO:0016787">
    <property type="term" value="F:hydrolase activity"/>
    <property type="evidence" value="ECO:0007669"/>
    <property type="project" value="UniProtKB-KW"/>
</dbReference>
<evidence type="ECO:0000313" key="6">
    <source>
        <dbReference type="Proteomes" id="UP000305836"/>
    </source>
</evidence>
<organism evidence="5 6">
    <name type="scientific">Kribbella jiaozuonensis</name>
    <dbReference type="NCBI Taxonomy" id="2575441"/>
    <lineage>
        <taxon>Bacteria</taxon>
        <taxon>Bacillati</taxon>
        <taxon>Actinomycetota</taxon>
        <taxon>Actinomycetes</taxon>
        <taxon>Propionibacteriales</taxon>
        <taxon>Kribbellaceae</taxon>
        <taxon>Kribbella</taxon>
    </lineage>
</organism>
<dbReference type="InterPro" id="IPR002018">
    <property type="entry name" value="CarbesteraseB"/>
</dbReference>
<gene>
    <name evidence="5" type="ORF">FDA38_21380</name>
</gene>
<dbReference type="PROSITE" id="PS00122">
    <property type="entry name" value="CARBOXYLESTERASE_B_1"/>
    <property type="match status" value="1"/>
</dbReference>
<dbReference type="InterPro" id="IPR029058">
    <property type="entry name" value="AB_hydrolase_fold"/>
</dbReference>